<name>A0A1Y0I453_9GAMM</name>
<gene>
    <name evidence="1" type="ORF">OLMES_0462</name>
</gene>
<dbReference type="Proteomes" id="UP000196027">
    <property type="component" value="Chromosome"/>
</dbReference>
<dbReference type="AlphaFoldDB" id="A0A1Y0I453"/>
<proteinExistence type="predicted"/>
<organism evidence="1 2">
    <name type="scientific">Oleiphilus messinensis</name>
    <dbReference type="NCBI Taxonomy" id="141451"/>
    <lineage>
        <taxon>Bacteria</taxon>
        <taxon>Pseudomonadati</taxon>
        <taxon>Pseudomonadota</taxon>
        <taxon>Gammaproteobacteria</taxon>
        <taxon>Oceanospirillales</taxon>
        <taxon>Oleiphilaceae</taxon>
        <taxon>Oleiphilus</taxon>
    </lineage>
</organism>
<dbReference type="KEGG" id="ome:OLMES_0462"/>
<sequence>MNMRRFIMIENLQKAPKKVDFGMGPTSREMAYIPTIQNDLNTRRQIEMLPMWQHIEVAENGYFLLGEDALYLNAQLMAKLKKAGITGITEYTEYLGKAGETVGHA</sequence>
<dbReference type="EMBL" id="CP021425">
    <property type="protein sequence ID" value="ARU54566.1"/>
    <property type="molecule type" value="Genomic_DNA"/>
</dbReference>
<evidence type="ECO:0000313" key="1">
    <source>
        <dbReference type="EMBL" id="ARU54566.1"/>
    </source>
</evidence>
<reference evidence="1 2" key="1">
    <citation type="submission" date="2017-05" db="EMBL/GenBank/DDBJ databases">
        <title>Genomic insights into alkan degradation activity of Oleiphilus messinensis.</title>
        <authorList>
            <person name="Kozyavkin S.A."/>
            <person name="Slesarev A.I."/>
            <person name="Golyshin P.N."/>
            <person name="Korzhenkov A."/>
            <person name="Golyshina O.N."/>
            <person name="Toshchakov S.V."/>
        </authorList>
    </citation>
    <scope>NUCLEOTIDE SEQUENCE [LARGE SCALE GENOMIC DNA]</scope>
    <source>
        <strain evidence="1 2">ME102</strain>
    </source>
</reference>
<protein>
    <submittedName>
        <fullName evidence="1">Uncharacterized protein</fullName>
    </submittedName>
</protein>
<keyword evidence="2" id="KW-1185">Reference proteome</keyword>
<evidence type="ECO:0000313" key="2">
    <source>
        <dbReference type="Proteomes" id="UP000196027"/>
    </source>
</evidence>
<accession>A0A1Y0I453</accession>